<dbReference type="HOGENOM" id="CLU_159906_1_0_9"/>
<comment type="caution">
    <text evidence="1">The sequence shown here is derived from an EMBL/GenBank/DDBJ whole genome shotgun (WGS) entry which is preliminary data.</text>
</comment>
<dbReference type="EMBL" id="AJDQ01000003">
    <property type="protein sequence ID" value="EOI58210.1"/>
    <property type="molecule type" value="Genomic_DNA"/>
</dbReference>
<dbReference type="AlphaFoldDB" id="R2VJZ8"/>
<keyword evidence="4" id="KW-1185">Reference proteome</keyword>
<evidence type="ECO:0000313" key="2">
    <source>
        <dbReference type="EMBL" id="EOW79028.1"/>
    </source>
</evidence>
<dbReference type="RefSeq" id="WP_010778733.1">
    <property type="nucleotide sequence ID" value="NZ_KB946867.1"/>
</dbReference>
<evidence type="ECO:0000313" key="1">
    <source>
        <dbReference type="EMBL" id="EOI58210.1"/>
    </source>
</evidence>
<protein>
    <recommendedName>
        <fullName evidence="5">DUF4406 domain-containing protein</fullName>
    </recommendedName>
</protein>
<sequence length="109" mass="12603">MISDIKIITLCGSIKFKNLFKEIEAKLTLEGNAVLLPCFFEHSIDFRPDKKCIDQLSNIHLKNISVSDEIFVINPDGYIGESTKREIAFAQTINKKINYYFHQERSKFS</sequence>
<organism evidence="1 3">
    <name type="scientific">Enterococcus gilvus ATCC BAA-350</name>
    <dbReference type="NCBI Taxonomy" id="1158614"/>
    <lineage>
        <taxon>Bacteria</taxon>
        <taxon>Bacillati</taxon>
        <taxon>Bacillota</taxon>
        <taxon>Bacilli</taxon>
        <taxon>Lactobacillales</taxon>
        <taxon>Enterococcaceae</taxon>
        <taxon>Enterococcus</taxon>
    </lineage>
</organism>
<dbReference type="Proteomes" id="UP000013750">
    <property type="component" value="Unassembled WGS sequence"/>
</dbReference>
<reference evidence="2 4" key="2">
    <citation type="submission" date="2013-03" db="EMBL/GenBank/DDBJ databases">
        <title>The Genome Sequence of Enterococcus gilvus ATCC BAA-350 (PacBio/Illumina hybrid assembly).</title>
        <authorList>
            <consortium name="The Broad Institute Genomics Platform"/>
            <consortium name="The Broad Institute Genome Sequencing Center for Infectious Disease"/>
            <person name="Earl A."/>
            <person name="Russ C."/>
            <person name="Gilmore M."/>
            <person name="Surin D."/>
            <person name="Walker B."/>
            <person name="Young S."/>
            <person name="Zeng Q."/>
            <person name="Gargeya S."/>
            <person name="Fitzgerald M."/>
            <person name="Haas B."/>
            <person name="Abouelleil A."/>
            <person name="Allen A.W."/>
            <person name="Alvarado L."/>
            <person name="Arachchi H.M."/>
            <person name="Berlin A.M."/>
            <person name="Chapman S.B."/>
            <person name="Gainer-Dewar J."/>
            <person name="Goldberg J."/>
            <person name="Griggs A."/>
            <person name="Gujja S."/>
            <person name="Hansen M."/>
            <person name="Howarth C."/>
            <person name="Imamovic A."/>
            <person name="Ireland A."/>
            <person name="Larimer J."/>
            <person name="McCowan C."/>
            <person name="Murphy C."/>
            <person name="Pearson M."/>
            <person name="Poon T.W."/>
            <person name="Priest M."/>
            <person name="Roberts A."/>
            <person name="Saif S."/>
            <person name="Shea T."/>
            <person name="Sisk P."/>
            <person name="Sykes S."/>
            <person name="Wortman J."/>
            <person name="Nusbaum C."/>
            <person name="Birren B."/>
        </authorList>
    </citation>
    <scope>NUCLEOTIDE SEQUENCE [LARGE SCALE GENOMIC DNA]</scope>
    <source>
        <strain evidence="2 4">ATCC BAA-350</strain>
    </source>
</reference>
<reference evidence="1 3" key="1">
    <citation type="submission" date="2013-02" db="EMBL/GenBank/DDBJ databases">
        <title>The Genome Sequence of Enterococcus gilvus ATCC BAA-350.</title>
        <authorList>
            <consortium name="The Broad Institute Genome Sequencing Platform"/>
            <consortium name="The Broad Institute Genome Sequencing Center for Infectious Disease"/>
            <person name="Earl A.M."/>
            <person name="Gilmore M.S."/>
            <person name="Lebreton F."/>
            <person name="Walker B."/>
            <person name="Young S.K."/>
            <person name="Zeng Q."/>
            <person name="Gargeya S."/>
            <person name="Fitzgerald M."/>
            <person name="Haas B."/>
            <person name="Abouelleil A."/>
            <person name="Alvarado L."/>
            <person name="Arachchi H.M."/>
            <person name="Berlin A.M."/>
            <person name="Chapman S.B."/>
            <person name="Dewar J."/>
            <person name="Goldberg J."/>
            <person name="Griggs A."/>
            <person name="Gujja S."/>
            <person name="Hansen M."/>
            <person name="Howarth C."/>
            <person name="Imamovic A."/>
            <person name="Larimer J."/>
            <person name="McCowan C."/>
            <person name="Murphy C."/>
            <person name="Neiman D."/>
            <person name="Pearson M."/>
            <person name="Priest M."/>
            <person name="Roberts A."/>
            <person name="Saif S."/>
            <person name="Shea T."/>
            <person name="Sisk P."/>
            <person name="Sykes S."/>
            <person name="Wortman J."/>
            <person name="Nusbaum C."/>
            <person name="Birren B."/>
        </authorList>
    </citation>
    <scope>NUCLEOTIDE SEQUENCE [LARGE SCALE GENOMIC DNA]</scope>
    <source>
        <strain evidence="1 3">ATCC BAA-350</strain>
    </source>
</reference>
<evidence type="ECO:0000313" key="3">
    <source>
        <dbReference type="Proteomes" id="UP000013750"/>
    </source>
</evidence>
<evidence type="ECO:0008006" key="5">
    <source>
        <dbReference type="Google" id="ProtNLM"/>
    </source>
</evidence>
<gene>
    <name evidence="2" type="ORF">I592_03166</name>
    <name evidence="1" type="ORF">UKC_00282</name>
</gene>
<dbReference type="EMBL" id="ASWH01000002">
    <property type="protein sequence ID" value="EOW79028.1"/>
    <property type="molecule type" value="Genomic_DNA"/>
</dbReference>
<dbReference type="eggNOG" id="COG1611">
    <property type="taxonomic scope" value="Bacteria"/>
</dbReference>
<accession>R2VJZ8</accession>
<name>R2VJZ8_9ENTE</name>
<evidence type="ECO:0000313" key="4">
    <source>
        <dbReference type="Proteomes" id="UP000014160"/>
    </source>
</evidence>
<dbReference type="PATRIC" id="fig|1158614.3.peg.273"/>
<dbReference type="Proteomes" id="UP000014160">
    <property type="component" value="Unassembled WGS sequence"/>
</dbReference>
<proteinExistence type="predicted"/>